<dbReference type="RefSeq" id="WP_115418103.1">
    <property type="nucleotide sequence ID" value="NZ_CP031358.1"/>
</dbReference>
<evidence type="ECO:0000313" key="1">
    <source>
        <dbReference type="EMBL" id="AXK43790.1"/>
    </source>
</evidence>
<reference evidence="1 2" key="1">
    <citation type="submission" date="2018-07" db="EMBL/GenBank/DDBJ databases">
        <title>Genome sequence of Erythrobacter strain YH-07, an antagonistic bacterium isolated from Yellow Sea.</title>
        <authorList>
            <person name="Tang T."/>
            <person name="Liu Q."/>
            <person name="Sun X."/>
        </authorList>
    </citation>
    <scope>NUCLEOTIDE SEQUENCE [LARGE SCALE GENOMIC DNA]</scope>
    <source>
        <strain evidence="1 2">YH-07</strain>
        <plasmid evidence="1 2">unnamed</plasmid>
    </source>
</reference>
<dbReference type="Proteomes" id="UP000254508">
    <property type="component" value="Plasmid unnamed"/>
</dbReference>
<dbReference type="EMBL" id="CP031358">
    <property type="protein sequence ID" value="AXK43790.1"/>
    <property type="molecule type" value="Genomic_DNA"/>
</dbReference>
<dbReference type="KEGG" id="err:DVR09_15145"/>
<sequence>MPEPEGLDEAYATLLPYCLNDGLAIALRVTAEDDEPVAQSATPIAKPEGHFVPHWHNSFPVEDLKPGDHVRHRDMVGYERIVKSVKPHPRGGVQVKTTPAWLYGNRCGNPEGKVLKAHITGYCDRWDGFTKIEKGR</sequence>
<evidence type="ECO:0000313" key="2">
    <source>
        <dbReference type="Proteomes" id="UP000254508"/>
    </source>
</evidence>
<protein>
    <submittedName>
        <fullName evidence="1">Uncharacterized protein</fullName>
    </submittedName>
</protein>
<keyword evidence="1" id="KW-0614">Plasmid</keyword>
<geneLocation type="plasmid" evidence="1 2">
    <name>unnamed</name>
</geneLocation>
<organism evidence="1 2">
    <name type="scientific">Erythrobacter aureus</name>
    <dbReference type="NCBI Taxonomy" id="2182384"/>
    <lineage>
        <taxon>Bacteria</taxon>
        <taxon>Pseudomonadati</taxon>
        <taxon>Pseudomonadota</taxon>
        <taxon>Alphaproteobacteria</taxon>
        <taxon>Sphingomonadales</taxon>
        <taxon>Erythrobacteraceae</taxon>
        <taxon>Erythrobacter/Porphyrobacter group</taxon>
        <taxon>Erythrobacter</taxon>
    </lineage>
</organism>
<proteinExistence type="predicted"/>
<dbReference type="AlphaFoldDB" id="A0A345YIN8"/>
<keyword evidence="2" id="KW-1185">Reference proteome</keyword>
<accession>A0A345YIN8</accession>
<gene>
    <name evidence="1" type="ORF">DVR09_15145</name>
</gene>
<name>A0A345YIN8_9SPHN</name>